<evidence type="ECO:0008006" key="4">
    <source>
        <dbReference type="Google" id="ProtNLM"/>
    </source>
</evidence>
<dbReference type="EMBL" id="MNPL01011798">
    <property type="protein sequence ID" value="OQR72429.1"/>
    <property type="molecule type" value="Genomic_DNA"/>
</dbReference>
<dbReference type="SUPFAM" id="SSF56112">
    <property type="entry name" value="Protein kinase-like (PK-like)"/>
    <property type="match status" value="1"/>
</dbReference>
<dbReference type="Proteomes" id="UP000192247">
    <property type="component" value="Unassembled WGS sequence"/>
</dbReference>
<reference evidence="2 3" key="1">
    <citation type="journal article" date="2017" name="Gigascience">
        <title>Draft genome of the honey bee ectoparasitic mite, Tropilaelaps mercedesae, is shaped by the parasitic life history.</title>
        <authorList>
            <person name="Dong X."/>
            <person name="Armstrong S.D."/>
            <person name="Xia D."/>
            <person name="Makepeace B.L."/>
            <person name="Darby A.C."/>
            <person name="Kadowaki T."/>
        </authorList>
    </citation>
    <scope>NUCLEOTIDE SEQUENCE [LARGE SCALE GENOMIC DNA]</scope>
    <source>
        <strain evidence="2">Wuxi-XJTLU</strain>
    </source>
</reference>
<organism evidence="2 3">
    <name type="scientific">Tropilaelaps mercedesae</name>
    <dbReference type="NCBI Taxonomy" id="418985"/>
    <lineage>
        <taxon>Eukaryota</taxon>
        <taxon>Metazoa</taxon>
        <taxon>Ecdysozoa</taxon>
        <taxon>Arthropoda</taxon>
        <taxon>Chelicerata</taxon>
        <taxon>Arachnida</taxon>
        <taxon>Acari</taxon>
        <taxon>Parasitiformes</taxon>
        <taxon>Mesostigmata</taxon>
        <taxon>Gamasina</taxon>
        <taxon>Dermanyssoidea</taxon>
        <taxon>Laelapidae</taxon>
        <taxon>Tropilaelaps</taxon>
    </lineage>
</organism>
<gene>
    <name evidence="2" type="ORF">BIW11_10389</name>
</gene>
<accession>A0A1V9XG01</accession>
<evidence type="ECO:0000313" key="3">
    <source>
        <dbReference type="Proteomes" id="UP000192247"/>
    </source>
</evidence>
<protein>
    <recommendedName>
        <fullName evidence="4">Protein kinase domain-containing protein</fullName>
    </recommendedName>
</protein>
<feature type="region of interest" description="Disordered" evidence="1">
    <location>
        <begin position="83"/>
        <end position="129"/>
    </location>
</feature>
<name>A0A1V9XG01_9ACAR</name>
<feature type="non-terminal residue" evidence="2">
    <location>
        <position position="1"/>
    </location>
</feature>
<evidence type="ECO:0000313" key="2">
    <source>
        <dbReference type="EMBL" id="OQR72429.1"/>
    </source>
</evidence>
<dbReference type="InterPro" id="IPR011009">
    <property type="entry name" value="Kinase-like_dom_sf"/>
</dbReference>
<comment type="caution">
    <text evidence="2">The sequence shown here is derived from an EMBL/GenBank/DDBJ whole genome shotgun (WGS) entry which is preliminary data.</text>
</comment>
<keyword evidence="3" id="KW-1185">Reference proteome</keyword>
<feature type="compositionally biased region" description="Basic and acidic residues" evidence="1">
    <location>
        <begin position="90"/>
        <end position="99"/>
    </location>
</feature>
<evidence type="ECO:0000256" key="1">
    <source>
        <dbReference type="SAM" id="MobiDB-lite"/>
    </source>
</evidence>
<dbReference type="Gene3D" id="1.10.510.10">
    <property type="entry name" value="Transferase(Phosphotransferase) domain 1"/>
    <property type="match status" value="1"/>
</dbReference>
<dbReference type="InParanoid" id="A0A1V9XG01"/>
<dbReference type="AlphaFoldDB" id="A0A1V9XG01"/>
<sequence>VDSWYLGILMFHMVTGYLPAAFPSTQRLADQLVAAPNEFVQMAVALAHEKSFERPNITDALMDFSKVQQAVMARHIIESAQKPTESAVKSIEKNDKQLEDQVQQTTEDVQKNIRNPVRSNSSKELVAKK</sequence>
<proteinExistence type="predicted"/>